<comment type="pathway">
    <text evidence="1">Cofactor biosynthesis; riboflavin biosynthesis.</text>
</comment>
<dbReference type="InterPro" id="IPR050765">
    <property type="entry name" value="Riboflavin_Biosynth_HTPR"/>
</dbReference>
<evidence type="ECO:0000256" key="1">
    <source>
        <dbReference type="ARBA" id="ARBA00005104"/>
    </source>
</evidence>
<dbReference type="InterPro" id="IPR024072">
    <property type="entry name" value="DHFR-like_dom_sf"/>
</dbReference>
<dbReference type="Pfam" id="PF01872">
    <property type="entry name" value="RibD_C"/>
    <property type="match status" value="1"/>
</dbReference>
<keyword evidence="3" id="KW-0560">Oxidoreductase</keyword>
<keyword evidence="2" id="KW-0521">NADP</keyword>
<dbReference type="SUPFAM" id="SSF53597">
    <property type="entry name" value="Dihydrofolate reductase-like"/>
    <property type="match status" value="1"/>
</dbReference>
<dbReference type="AlphaFoldDB" id="A0A6N9H7S4"/>
<comment type="caution">
    <text evidence="5">The sequence shown here is derived from an EMBL/GenBank/DDBJ whole genome shotgun (WGS) entry which is preliminary data.</text>
</comment>
<evidence type="ECO:0000256" key="3">
    <source>
        <dbReference type="ARBA" id="ARBA00023002"/>
    </source>
</evidence>
<dbReference type="Proteomes" id="UP000469215">
    <property type="component" value="Unassembled WGS sequence"/>
</dbReference>
<dbReference type="GO" id="GO:0009231">
    <property type="term" value="P:riboflavin biosynthetic process"/>
    <property type="evidence" value="ECO:0007669"/>
    <property type="project" value="InterPro"/>
</dbReference>
<dbReference type="PANTHER" id="PTHR38011:SF7">
    <property type="entry name" value="2,5-DIAMINO-6-RIBOSYLAMINO-4(3H)-PYRIMIDINONE 5'-PHOSPHATE REDUCTASE"/>
    <property type="match status" value="1"/>
</dbReference>
<dbReference type="GO" id="GO:0008703">
    <property type="term" value="F:5-amino-6-(5-phosphoribosylamino)uracil reductase activity"/>
    <property type="evidence" value="ECO:0007669"/>
    <property type="project" value="InterPro"/>
</dbReference>
<dbReference type="Gene3D" id="3.40.430.10">
    <property type="entry name" value="Dihydrofolate Reductase, subunit A"/>
    <property type="match status" value="1"/>
</dbReference>
<dbReference type="InterPro" id="IPR002734">
    <property type="entry name" value="RibDG_C"/>
</dbReference>
<name>A0A6N9H7S4_9MICO</name>
<evidence type="ECO:0000259" key="4">
    <source>
        <dbReference type="Pfam" id="PF01872"/>
    </source>
</evidence>
<proteinExistence type="predicted"/>
<gene>
    <name evidence="5" type="ORF">GSY69_08160</name>
</gene>
<dbReference type="RefSeq" id="WP_160953369.1">
    <property type="nucleotide sequence ID" value="NZ_WWEQ01000030.1"/>
</dbReference>
<organism evidence="5 6">
    <name type="scientific">Brevibacterium rongguiense</name>
    <dbReference type="NCBI Taxonomy" id="2695267"/>
    <lineage>
        <taxon>Bacteria</taxon>
        <taxon>Bacillati</taxon>
        <taxon>Actinomycetota</taxon>
        <taxon>Actinomycetes</taxon>
        <taxon>Micrococcales</taxon>
        <taxon>Brevibacteriaceae</taxon>
        <taxon>Brevibacterium</taxon>
    </lineage>
</organism>
<feature type="domain" description="Bacterial bifunctional deaminase-reductase C-terminal" evidence="4">
    <location>
        <begin position="50"/>
        <end position="230"/>
    </location>
</feature>
<accession>A0A6N9H7S4</accession>
<keyword evidence="6" id="KW-1185">Reference proteome</keyword>
<evidence type="ECO:0000313" key="5">
    <source>
        <dbReference type="EMBL" id="MYM19941.1"/>
    </source>
</evidence>
<reference evidence="5 6" key="1">
    <citation type="submission" date="2020-01" db="EMBL/GenBank/DDBJ databases">
        <authorList>
            <person name="Deng T."/>
        </authorList>
    </citation>
    <scope>NUCLEOTIDE SEQUENCE [LARGE SCALE GENOMIC DNA]</scope>
    <source>
        <strain evidence="5 6">5221</strain>
    </source>
</reference>
<evidence type="ECO:0000313" key="6">
    <source>
        <dbReference type="Proteomes" id="UP000469215"/>
    </source>
</evidence>
<protein>
    <recommendedName>
        <fullName evidence="4">Bacterial bifunctional deaminase-reductase C-terminal domain-containing protein</fullName>
    </recommendedName>
</protein>
<sequence length="278" mass="27902">MSAAGGAQAPVPLTALLPAAGPLPPADGEAALVALYDEGPLSGHTPGMRVQANMVLSLDGAVVGADGRSGTISSPADKRVFSVLRSLADCVVVGAGTARTERYTRLSPKPAHREQRAARGQAPVPALVLVTASGDIDTERLDAAGSSPVIVLTSADDPQVLARLRAWAGSEAVARLRPGFAPAEALAELRRRGFVRVLTEGGPSLLGAWIRAGAVDELCATIAPLLAGAAADGHAPAGLLGAAHLDAPVGAVPASVLTGEGALICRYRVDAPPDAPEG</sequence>
<evidence type="ECO:0000256" key="2">
    <source>
        <dbReference type="ARBA" id="ARBA00022857"/>
    </source>
</evidence>
<dbReference type="PANTHER" id="PTHR38011">
    <property type="entry name" value="DIHYDROFOLATE REDUCTASE FAMILY PROTEIN (AFU_ORTHOLOGUE AFUA_8G06820)"/>
    <property type="match status" value="1"/>
</dbReference>
<dbReference type="EMBL" id="WWEQ01000030">
    <property type="protein sequence ID" value="MYM19941.1"/>
    <property type="molecule type" value="Genomic_DNA"/>
</dbReference>